<keyword evidence="1" id="KW-0472">Membrane</keyword>
<comment type="caution">
    <text evidence="2">The sequence shown here is derived from an EMBL/GenBank/DDBJ whole genome shotgun (WGS) entry which is preliminary data.</text>
</comment>
<protein>
    <submittedName>
        <fullName evidence="2">Uncharacterized protein</fullName>
    </submittedName>
</protein>
<evidence type="ECO:0000313" key="2">
    <source>
        <dbReference type="EMBL" id="KAK3234404.1"/>
    </source>
</evidence>
<evidence type="ECO:0000313" key="3">
    <source>
        <dbReference type="Proteomes" id="UP001190700"/>
    </source>
</evidence>
<sequence length="85" mass="10083">MDAFLMAWGGVLNLDKEARGFWPDKLWNLHITHLELEAVYKTVKSFMRELEGKVVRLYCVNLAVVAMLFHFTSRNPELMRRMRKL</sequence>
<accession>A0AAE0BEA5</accession>
<keyword evidence="1" id="KW-0812">Transmembrane</keyword>
<gene>
    <name evidence="2" type="ORF">CYMTET_55346</name>
</gene>
<name>A0AAE0BEA5_9CHLO</name>
<proteinExistence type="predicted"/>
<evidence type="ECO:0000256" key="1">
    <source>
        <dbReference type="SAM" id="Phobius"/>
    </source>
</evidence>
<reference evidence="2 3" key="1">
    <citation type="journal article" date="2015" name="Genome Biol. Evol.">
        <title>Comparative Genomics of a Bacterivorous Green Alga Reveals Evolutionary Causalities and Consequences of Phago-Mixotrophic Mode of Nutrition.</title>
        <authorList>
            <person name="Burns J.A."/>
            <person name="Paasch A."/>
            <person name="Narechania A."/>
            <person name="Kim E."/>
        </authorList>
    </citation>
    <scope>NUCLEOTIDE SEQUENCE [LARGE SCALE GENOMIC DNA]</scope>
    <source>
        <strain evidence="2 3">PLY_AMNH</strain>
    </source>
</reference>
<keyword evidence="1" id="KW-1133">Transmembrane helix</keyword>
<dbReference type="EMBL" id="LGRX02035499">
    <property type="protein sequence ID" value="KAK3234404.1"/>
    <property type="molecule type" value="Genomic_DNA"/>
</dbReference>
<keyword evidence="3" id="KW-1185">Reference proteome</keyword>
<dbReference type="CDD" id="cd09275">
    <property type="entry name" value="RNase_HI_RT_DIRS1"/>
    <property type="match status" value="1"/>
</dbReference>
<organism evidence="2 3">
    <name type="scientific">Cymbomonas tetramitiformis</name>
    <dbReference type="NCBI Taxonomy" id="36881"/>
    <lineage>
        <taxon>Eukaryota</taxon>
        <taxon>Viridiplantae</taxon>
        <taxon>Chlorophyta</taxon>
        <taxon>Pyramimonadophyceae</taxon>
        <taxon>Pyramimonadales</taxon>
        <taxon>Pyramimonadaceae</taxon>
        <taxon>Cymbomonas</taxon>
    </lineage>
</organism>
<feature type="transmembrane region" description="Helical" evidence="1">
    <location>
        <begin position="55"/>
        <end position="73"/>
    </location>
</feature>
<dbReference type="Proteomes" id="UP001190700">
    <property type="component" value="Unassembled WGS sequence"/>
</dbReference>
<dbReference type="AlphaFoldDB" id="A0AAE0BEA5"/>